<comment type="caution">
    <text evidence="2">The sequence shown here is derived from an EMBL/GenBank/DDBJ whole genome shotgun (WGS) entry which is preliminary data.</text>
</comment>
<protein>
    <submittedName>
        <fullName evidence="2">Acriflavin resistance protein</fullName>
    </submittedName>
</protein>
<dbReference type="GO" id="GO:0042910">
    <property type="term" value="F:xenobiotic transmembrane transporter activity"/>
    <property type="evidence" value="ECO:0007669"/>
    <property type="project" value="TreeGrafter"/>
</dbReference>
<dbReference type="Proteomes" id="UP000214684">
    <property type="component" value="Unassembled WGS sequence"/>
</dbReference>
<dbReference type="Gene3D" id="3.30.70.1430">
    <property type="entry name" value="Multidrug efflux transporter AcrB pore domain"/>
    <property type="match status" value="2"/>
</dbReference>
<feature type="transmembrane region" description="Helical" evidence="1">
    <location>
        <begin position="365"/>
        <end position="383"/>
    </location>
</feature>
<dbReference type="Pfam" id="PF00873">
    <property type="entry name" value="ACR_tran"/>
    <property type="match status" value="1"/>
</dbReference>
<dbReference type="Gene3D" id="3.30.70.1320">
    <property type="entry name" value="Multidrug efflux transporter AcrB pore domain like"/>
    <property type="match status" value="1"/>
</dbReference>
<dbReference type="GO" id="GO:0005886">
    <property type="term" value="C:plasma membrane"/>
    <property type="evidence" value="ECO:0007669"/>
    <property type="project" value="TreeGrafter"/>
</dbReference>
<gene>
    <name evidence="2" type="ORF">B0A64_09945</name>
</gene>
<feature type="transmembrane region" description="Helical" evidence="1">
    <location>
        <begin position="995"/>
        <end position="1018"/>
    </location>
</feature>
<feature type="transmembrane region" description="Helical" evidence="1">
    <location>
        <begin position="12"/>
        <end position="30"/>
    </location>
</feature>
<feature type="transmembrane region" description="Helical" evidence="1">
    <location>
        <begin position="866"/>
        <end position="885"/>
    </location>
</feature>
<proteinExistence type="predicted"/>
<dbReference type="AlphaFoldDB" id="A0A227PCB4"/>
<feature type="transmembrane region" description="Helical" evidence="1">
    <location>
        <begin position="460"/>
        <end position="482"/>
    </location>
</feature>
<name>A0A227PCB4_9FLAO</name>
<organism evidence="2 3">
    <name type="scientific">Flavobacterium araucananum</name>
    <dbReference type="NCBI Taxonomy" id="946678"/>
    <lineage>
        <taxon>Bacteria</taxon>
        <taxon>Pseudomonadati</taxon>
        <taxon>Bacteroidota</taxon>
        <taxon>Flavobacteriia</taxon>
        <taxon>Flavobacteriales</taxon>
        <taxon>Flavobacteriaceae</taxon>
        <taxon>Flavobacterium</taxon>
    </lineage>
</organism>
<dbReference type="SUPFAM" id="SSF82866">
    <property type="entry name" value="Multidrug efflux transporter AcrB transmembrane domain"/>
    <property type="match status" value="2"/>
</dbReference>
<keyword evidence="3" id="KW-1185">Reference proteome</keyword>
<keyword evidence="1" id="KW-0472">Membrane</keyword>
<feature type="transmembrane region" description="Helical" evidence="1">
    <location>
        <begin position="892"/>
        <end position="912"/>
    </location>
</feature>
<dbReference type="SUPFAM" id="SSF82714">
    <property type="entry name" value="Multidrug efflux transporter AcrB TolC docking domain, DN and DC subdomains"/>
    <property type="match status" value="2"/>
</dbReference>
<dbReference type="Gene3D" id="1.20.1640.10">
    <property type="entry name" value="Multidrug efflux transporter AcrB transmembrane domain"/>
    <property type="match status" value="2"/>
</dbReference>
<feature type="transmembrane region" description="Helical" evidence="1">
    <location>
        <begin position="432"/>
        <end position="453"/>
    </location>
</feature>
<feature type="transmembrane region" description="Helical" evidence="1">
    <location>
        <begin position="918"/>
        <end position="946"/>
    </location>
</feature>
<dbReference type="PANTHER" id="PTHR32063">
    <property type="match status" value="1"/>
</dbReference>
<feature type="transmembrane region" description="Helical" evidence="1">
    <location>
        <begin position="967"/>
        <end position="983"/>
    </location>
</feature>
<dbReference type="RefSeq" id="WP_089479348.1">
    <property type="nucleotide sequence ID" value="NZ_MUGS01000014.1"/>
</dbReference>
<dbReference type="Gene3D" id="3.30.2090.10">
    <property type="entry name" value="Multidrug efflux transporter AcrB TolC docking domain, DN and DC subdomains"/>
    <property type="match status" value="2"/>
</dbReference>
<dbReference type="SUPFAM" id="SSF82693">
    <property type="entry name" value="Multidrug efflux transporter AcrB pore domain, PN1, PN2, PC1 and PC2 subdomains"/>
    <property type="match status" value="2"/>
</dbReference>
<keyword evidence="1" id="KW-1133">Transmembrane helix</keyword>
<evidence type="ECO:0000313" key="2">
    <source>
        <dbReference type="EMBL" id="OXG07123.1"/>
    </source>
</evidence>
<dbReference type="InterPro" id="IPR027463">
    <property type="entry name" value="AcrB_DN_DC_subdom"/>
</dbReference>
<accession>A0A227PCB4</accession>
<feature type="transmembrane region" description="Helical" evidence="1">
    <location>
        <begin position="390"/>
        <end position="412"/>
    </location>
</feature>
<dbReference type="InterPro" id="IPR001036">
    <property type="entry name" value="Acrflvin-R"/>
</dbReference>
<dbReference type="PRINTS" id="PR00702">
    <property type="entry name" value="ACRIFLAVINRP"/>
</dbReference>
<dbReference type="EMBL" id="MUGS01000014">
    <property type="protein sequence ID" value="OXG07123.1"/>
    <property type="molecule type" value="Genomic_DNA"/>
</dbReference>
<reference evidence="2 3" key="1">
    <citation type="submission" date="2016-11" db="EMBL/GenBank/DDBJ databases">
        <title>Whole genomes of Flavobacteriaceae.</title>
        <authorList>
            <person name="Stine C."/>
            <person name="Li C."/>
            <person name="Tadesse D."/>
        </authorList>
    </citation>
    <scope>NUCLEOTIDE SEQUENCE [LARGE SCALE GENOMIC DNA]</scope>
    <source>
        <strain evidence="2 3">DSM 24704</strain>
    </source>
</reference>
<dbReference type="Gene3D" id="3.30.70.1440">
    <property type="entry name" value="Multidrug efflux transporter AcrB pore domain"/>
    <property type="match status" value="1"/>
</dbReference>
<feature type="transmembrane region" description="Helical" evidence="1">
    <location>
        <begin position="340"/>
        <end position="359"/>
    </location>
</feature>
<evidence type="ECO:0000256" key="1">
    <source>
        <dbReference type="SAM" id="Phobius"/>
    </source>
</evidence>
<sequence>MNFIEGALKYKHVTLAVLLMLFAVGVNSLLNMPRREDPKITIRTGLVVAYFPGATSTQVEEQVTKKLEEYLFQYEEVDKDKTISTTKDGSVVINVELTERVKQPDIFWSKLRHQLLNSKAVDLPQGVQGPMVDSDFGDTEAVVIALESNNATYEQLKGYTQKVEEQIRTIKQASKIKRIGEQKEEVVISSSSNKLSQYGINIGQVAQVLQAQNTIDATGEVKTSNSKTPLYTDGYFHTETELANKIVGTSSNGSPVKLGDVAELKRGYTEPESTITVNGNKAMLLSIQMHEGNNIVDFGKEVEKKIAEAKKLMPSNIKITTLVSQPTLVDENISHFIKEFFLAILSVIVVVILLLPFRIASVSAMAIPMTVALTFAILNALGIELHQVSLAGLILVLGMVVDDAIVIADNYVELLDEGLDRWTAAWRSAHDLLIPVLAATVTIIASFMPMVLIKGSTGEFIFTLPITVAVALIASYFVALFLTPLLCYTFIKKGLHQHNDQGGEHTAHQEKKSILTYMQDGYNTALSWCVKHPKLTIITSIVFIMLTGVVFKYGVRDLFFPPAERNQFIVELWMPTGTKLEKTSTAILKAEKLIKGDKRVLSYATFTGTSAPRFYYNFSPEMTTSNYALILVNTTTEQTTEEMAEELSAKVKHLAPDGTFFVKLMQQGSDLKAPVEVRIIGDDLTQLKTTGEQIADILRKAKGGRLVRNDFAEDYYGIQITPNQEADRLGFTTSGIAQSVFTGFSGTPVSIMYEGNNPINISLRLNAAVRRNTADLQNIYLNSPITNAEVPLRQIAELKPQWQSGKIMHRNGLKTLTVQSETKFGVLPAELLEEVKPLISKLKLPNGYRIEYGGEEGGKEETESDMVMALSLSLVLIFFILLFQFKNIKEALIIMATIPLSLFGAILGLAITGNNFSFTAFIGIISLSGIVVRNAIILVDYTNILLKQGMDIKTAAMEAAKRRLRPIFLTAMAAAVGVLPMIISKSPMWAPLASVLAFGVVWSMIMALLTVPVMYIGIINENDKKDILENNKTSMPHES</sequence>
<dbReference type="PANTHER" id="PTHR32063:SF18">
    <property type="entry name" value="CATION EFFLUX SYSTEM PROTEIN"/>
    <property type="match status" value="1"/>
</dbReference>
<keyword evidence="1" id="KW-0812">Transmembrane</keyword>
<evidence type="ECO:0000313" key="3">
    <source>
        <dbReference type="Proteomes" id="UP000214684"/>
    </source>
</evidence>
<dbReference type="OrthoDB" id="9757876at2"/>